<dbReference type="Pfam" id="PF04413">
    <property type="entry name" value="Glycos_transf_N"/>
    <property type="match status" value="1"/>
</dbReference>
<comment type="catalytic activity">
    <reaction evidence="6 7">
        <text>lipid IVA (E. coli) + CMP-3-deoxy-beta-D-manno-octulosonate = alpha-Kdo-(2-&gt;6)-lipid IVA (E. coli) + CMP + H(+)</text>
        <dbReference type="Rhea" id="RHEA:28066"/>
        <dbReference type="ChEBI" id="CHEBI:15378"/>
        <dbReference type="ChEBI" id="CHEBI:58603"/>
        <dbReference type="ChEBI" id="CHEBI:60364"/>
        <dbReference type="ChEBI" id="CHEBI:60377"/>
        <dbReference type="ChEBI" id="CHEBI:85987"/>
        <dbReference type="EC" id="2.4.99.12"/>
    </reaction>
</comment>
<sequence length="424" mass="46701">MLLFARFLYSLILLILMPLACFYLYVLRGRKNPGYRQDFSERFGFTDASGDIILHCASVGEVLATLPLIKALLADKNQYRLVLTTNTPTGREQIKQLLAKDIAATRVQVCYLPFDLPLSQRRFIRRTGARLLAVIETELWPNMLHQAKQAGLNTLIINARLSAKSAKGYARVAPLTRSILSDIDRLACHHQADGERFINLGLDKNKLETTGSIKFDISVSEQQAEQAKQLKASLGQAPIWIAGSTHPGEPELLLAAHEQVRKSYPDALLIIAPRHPEQFDKVAEQLTAQGINFSRRSQGEHQGEAVLLADTLGELGMLYGAADVAFIGGSLIERGGHNPLEACAHGIPVLSGQHTFNFDHVYPALIDQGGALWVNEHNLIETLNNLFSEPQKCAEMGASGLKVVQQNQGAINKTLALIEEQFNA</sequence>
<dbReference type="Gene3D" id="3.40.50.2000">
    <property type="entry name" value="Glycogen Phosphorylase B"/>
    <property type="match status" value="1"/>
</dbReference>
<dbReference type="PANTHER" id="PTHR42755">
    <property type="entry name" value="3-DEOXY-MANNO-OCTULOSONATE CYTIDYLYLTRANSFERASE"/>
    <property type="match status" value="1"/>
</dbReference>
<dbReference type="Proteomes" id="UP001447008">
    <property type="component" value="Unassembled WGS sequence"/>
</dbReference>
<feature type="domain" description="3-deoxy-D-manno-octulosonic-acid transferase N-terminal" evidence="8">
    <location>
        <begin position="38"/>
        <end position="217"/>
    </location>
</feature>
<dbReference type="GO" id="GO:0043842">
    <property type="term" value="F:Kdo transferase activity"/>
    <property type="evidence" value="ECO:0007669"/>
    <property type="project" value="UniProtKB-EC"/>
</dbReference>
<keyword evidence="4 7" id="KW-0808">Transferase</keyword>
<dbReference type="NCBIfam" id="NF004388">
    <property type="entry name" value="PRK05749.1-4"/>
    <property type="match status" value="1"/>
</dbReference>
<comment type="pathway">
    <text evidence="1 7">Bacterial outer membrane biogenesis; LPS core biosynthesis.</text>
</comment>
<reference evidence="9 10" key="1">
    <citation type="submission" date="2024-03" db="EMBL/GenBank/DDBJ databases">
        <title>Pseudoalteromonas qingdaonensis sp. nov., isolated from the intestines of marine benthic organisms.</title>
        <authorList>
            <person name="Lin X."/>
            <person name="Fang S."/>
            <person name="Hu X."/>
        </authorList>
    </citation>
    <scope>NUCLEOTIDE SEQUENCE [LARGE SCALE GENOMIC DNA]</scope>
    <source>
        <strain evidence="9 10">YIC-827</strain>
    </source>
</reference>
<proteinExistence type="inferred from homology"/>
<dbReference type="InterPro" id="IPR039901">
    <property type="entry name" value="Kdotransferase"/>
</dbReference>
<keyword evidence="7" id="KW-0472">Membrane</keyword>
<evidence type="ECO:0000256" key="1">
    <source>
        <dbReference type="ARBA" id="ARBA00004713"/>
    </source>
</evidence>
<evidence type="ECO:0000259" key="8">
    <source>
        <dbReference type="Pfam" id="PF04413"/>
    </source>
</evidence>
<protein>
    <recommendedName>
        <fullName evidence="3 7">3-deoxy-D-manno-octulosonic acid transferase</fullName>
        <shortName evidence="7">Kdo transferase</shortName>
        <ecNumber evidence="2 7">2.4.99.12</ecNumber>
    </recommendedName>
    <alternativeName>
        <fullName evidence="5 7">Lipid IV(A) 3-deoxy-D-manno-octulosonic acid transferase</fullName>
    </alternativeName>
</protein>
<evidence type="ECO:0000256" key="2">
    <source>
        <dbReference type="ARBA" id="ARBA00012621"/>
    </source>
</evidence>
<evidence type="ECO:0000313" key="9">
    <source>
        <dbReference type="EMBL" id="MEM0514041.1"/>
    </source>
</evidence>
<dbReference type="InterPro" id="IPR038107">
    <property type="entry name" value="Glycos_transf_N_sf"/>
</dbReference>
<comment type="caution">
    <text evidence="9">The sequence shown here is derived from an EMBL/GenBank/DDBJ whole genome shotgun (WGS) entry which is preliminary data.</text>
</comment>
<dbReference type="PANTHER" id="PTHR42755:SF1">
    <property type="entry name" value="3-DEOXY-D-MANNO-OCTULOSONIC ACID TRANSFERASE, MITOCHONDRIAL-RELATED"/>
    <property type="match status" value="1"/>
</dbReference>
<dbReference type="EMBL" id="JBCGCU010000001">
    <property type="protein sequence ID" value="MEM0514041.1"/>
    <property type="molecule type" value="Genomic_DNA"/>
</dbReference>
<evidence type="ECO:0000313" key="10">
    <source>
        <dbReference type="Proteomes" id="UP001447008"/>
    </source>
</evidence>
<name>A0ABU9MUP5_9GAMM</name>
<comment type="similarity">
    <text evidence="7">Belongs to the glycosyltransferase group 1 family.</text>
</comment>
<evidence type="ECO:0000256" key="5">
    <source>
        <dbReference type="ARBA" id="ARBA00031445"/>
    </source>
</evidence>
<evidence type="ECO:0000256" key="7">
    <source>
        <dbReference type="RuleBase" id="RU365103"/>
    </source>
</evidence>
<evidence type="ECO:0000256" key="6">
    <source>
        <dbReference type="ARBA" id="ARBA00049183"/>
    </source>
</evidence>
<dbReference type="Gene3D" id="3.40.50.11720">
    <property type="entry name" value="3-Deoxy-D-manno-octulosonic-acid transferase, N-terminal domain"/>
    <property type="match status" value="1"/>
</dbReference>
<keyword evidence="10" id="KW-1185">Reference proteome</keyword>
<accession>A0ABU9MUP5</accession>
<dbReference type="InterPro" id="IPR007507">
    <property type="entry name" value="Glycos_transf_N"/>
</dbReference>
<organism evidence="9 10">
    <name type="scientific">Pseudoalteromonas qingdaonensis</name>
    <dbReference type="NCBI Taxonomy" id="3131913"/>
    <lineage>
        <taxon>Bacteria</taxon>
        <taxon>Pseudomonadati</taxon>
        <taxon>Pseudomonadota</taxon>
        <taxon>Gammaproteobacteria</taxon>
        <taxon>Alteromonadales</taxon>
        <taxon>Pseudoalteromonadaceae</taxon>
        <taxon>Pseudoalteromonas</taxon>
    </lineage>
</organism>
<dbReference type="EC" id="2.4.99.12" evidence="2 7"/>
<keyword evidence="7" id="KW-0812">Transmembrane</keyword>
<feature type="transmembrane region" description="Helical" evidence="7">
    <location>
        <begin position="6"/>
        <end position="27"/>
    </location>
</feature>
<comment type="subcellular location">
    <subcellularLocation>
        <location evidence="7">Cell membrane</location>
    </subcellularLocation>
</comment>
<evidence type="ECO:0000256" key="4">
    <source>
        <dbReference type="ARBA" id="ARBA00022679"/>
    </source>
</evidence>
<keyword evidence="7" id="KW-1003">Cell membrane</keyword>
<keyword evidence="7" id="KW-1133">Transmembrane helix</keyword>
<dbReference type="SUPFAM" id="SSF53756">
    <property type="entry name" value="UDP-Glycosyltransferase/glycogen phosphorylase"/>
    <property type="match status" value="1"/>
</dbReference>
<dbReference type="RefSeq" id="WP_342675844.1">
    <property type="nucleotide sequence ID" value="NZ_JBCGCU010000001.1"/>
</dbReference>
<gene>
    <name evidence="9" type="primary">waaA</name>
    <name evidence="9" type="ORF">WCN91_01070</name>
</gene>
<comment type="function">
    <text evidence="7">Involved in lipopolysaccharide (LPS) biosynthesis. Catalyzes the transfer of 3-deoxy-D-manno-octulosonate (Kdo) residue(s) from CMP-Kdo to lipid IV(A), the tetraacyldisaccharide-1,4'-bisphosphate precursor of lipid A.</text>
</comment>
<keyword evidence="9" id="KW-0328">Glycosyltransferase</keyword>
<keyword evidence="7" id="KW-0448">Lipopolysaccharide biosynthesis</keyword>
<evidence type="ECO:0000256" key="3">
    <source>
        <dbReference type="ARBA" id="ARBA00019077"/>
    </source>
</evidence>